<keyword evidence="1" id="KW-0472">Membrane</keyword>
<evidence type="ECO:0000256" key="1">
    <source>
        <dbReference type="SAM" id="Phobius"/>
    </source>
</evidence>
<dbReference type="PANTHER" id="PTHR39419">
    <property type="entry name" value="SLL0814 PROTEIN"/>
    <property type="match status" value="1"/>
</dbReference>
<comment type="caution">
    <text evidence="2">The sequence shown here is derived from an EMBL/GenBank/DDBJ whole genome shotgun (WGS) entry which is preliminary data.</text>
</comment>
<dbReference type="EMBL" id="BMFD01000001">
    <property type="protein sequence ID" value="GGC25525.1"/>
    <property type="molecule type" value="Genomic_DNA"/>
</dbReference>
<evidence type="ECO:0000313" key="2">
    <source>
        <dbReference type="EMBL" id="GGC25525.1"/>
    </source>
</evidence>
<feature type="transmembrane region" description="Helical" evidence="1">
    <location>
        <begin position="48"/>
        <end position="67"/>
    </location>
</feature>
<keyword evidence="3" id="KW-1185">Reference proteome</keyword>
<feature type="transmembrane region" description="Helical" evidence="1">
    <location>
        <begin position="118"/>
        <end position="136"/>
    </location>
</feature>
<accession>A0ABQ1LK74</accession>
<reference evidence="3" key="1">
    <citation type="journal article" date="2019" name="Int. J. Syst. Evol. Microbiol.">
        <title>The Global Catalogue of Microorganisms (GCM) 10K type strain sequencing project: providing services to taxonomists for standard genome sequencing and annotation.</title>
        <authorList>
            <consortium name="The Broad Institute Genomics Platform"/>
            <consortium name="The Broad Institute Genome Sequencing Center for Infectious Disease"/>
            <person name="Wu L."/>
            <person name="Ma J."/>
        </authorList>
    </citation>
    <scope>NUCLEOTIDE SEQUENCE [LARGE SCALE GENOMIC DNA]</scope>
    <source>
        <strain evidence="3">CGMCC 1.12479</strain>
    </source>
</reference>
<feature type="transmembrane region" description="Helical" evidence="1">
    <location>
        <begin position="207"/>
        <end position="226"/>
    </location>
</feature>
<protein>
    <recommendedName>
        <fullName evidence="4">Carotene biosynthesis associated membrane protein</fullName>
    </recommendedName>
</protein>
<feature type="transmembrane region" description="Helical" evidence="1">
    <location>
        <begin position="176"/>
        <end position="195"/>
    </location>
</feature>
<keyword evidence="1" id="KW-0812">Transmembrane</keyword>
<evidence type="ECO:0008006" key="4">
    <source>
        <dbReference type="Google" id="ProtNLM"/>
    </source>
</evidence>
<dbReference type="PANTHER" id="PTHR39419:SF1">
    <property type="entry name" value="SLL0814 PROTEIN"/>
    <property type="match status" value="1"/>
</dbReference>
<dbReference type="Pfam" id="PF04240">
    <property type="entry name" value="Caroten_synth"/>
    <property type="match status" value="1"/>
</dbReference>
<feature type="transmembrane region" description="Helical" evidence="1">
    <location>
        <begin position="143"/>
        <end position="164"/>
    </location>
</feature>
<sequence length="227" mass="25750">MNSFMENTNIQNTPTTVFFNKVNIFKIIITVFHLVGILGMTVPVLRPYFQILTPFHLLLSTVLLFVFHKGWNSAFYIFLILSFGIGYGSEVMGVHTGFPFGNYSYGPVLGVQLFEVPLLIGVNWLLLVYLSGALFHSRVKNDYLAAGLGSLVMVLLDVLIEPVAVKLDFWAWENDIIPLSNFIGWFGIAFIIQLIYRKLSFDKTNLLSLYLLINLAVFFILLNLLLE</sequence>
<organism evidence="2 3">
    <name type="scientific">Belliella aquatica</name>
    <dbReference type="NCBI Taxonomy" id="1323734"/>
    <lineage>
        <taxon>Bacteria</taxon>
        <taxon>Pseudomonadati</taxon>
        <taxon>Bacteroidota</taxon>
        <taxon>Cytophagia</taxon>
        <taxon>Cytophagales</taxon>
        <taxon>Cyclobacteriaceae</taxon>
        <taxon>Belliella</taxon>
    </lineage>
</organism>
<feature type="transmembrane region" description="Helical" evidence="1">
    <location>
        <begin position="24"/>
        <end position="42"/>
    </location>
</feature>
<evidence type="ECO:0000313" key="3">
    <source>
        <dbReference type="Proteomes" id="UP000635885"/>
    </source>
</evidence>
<proteinExistence type="predicted"/>
<name>A0ABQ1LK74_9BACT</name>
<dbReference type="InterPro" id="IPR007354">
    <property type="entry name" value="CruF-like"/>
</dbReference>
<feature type="transmembrane region" description="Helical" evidence="1">
    <location>
        <begin position="74"/>
        <end position="98"/>
    </location>
</feature>
<dbReference type="Proteomes" id="UP000635885">
    <property type="component" value="Unassembled WGS sequence"/>
</dbReference>
<keyword evidence="1" id="KW-1133">Transmembrane helix</keyword>
<gene>
    <name evidence="2" type="ORF">GCM10010993_00740</name>
</gene>